<dbReference type="PANTHER" id="PTHR43156">
    <property type="entry name" value="STAGE II SPORULATION PROTEIN E-RELATED"/>
    <property type="match status" value="1"/>
</dbReference>
<dbReference type="CDD" id="cd00156">
    <property type="entry name" value="REC"/>
    <property type="match status" value="1"/>
</dbReference>
<dbReference type="PROSITE" id="PS50110">
    <property type="entry name" value="RESPONSE_REGULATORY"/>
    <property type="match status" value="1"/>
</dbReference>
<dbReference type="InterPro" id="IPR011006">
    <property type="entry name" value="CheY-like_superfamily"/>
</dbReference>
<dbReference type="EMBL" id="MTBP01000001">
    <property type="protein sequence ID" value="POM25937.1"/>
    <property type="molecule type" value="Genomic_DNA"/>
</dbReference>
<gene>
    <name evidence="4" type="primary">cheY</name>
    <name evidence="4" type="ORF">BTM25_03210</name>
</gene>
<sequence>MSAVTRNGAPGVATGTRLRLLLVEDDTADALLFEDLITESEPDVEIIVARTLAEALRSLTPALHCVIVDLSLPDASGLEVLRQVLKAAPDLAVLVLTGLADAHVGVAAVGAGAQDYLVKQDVDGPLLSRAIRYAIERKRADESERQLVEARILGRENARLERGLLPVPILDEPGIGHHARYRPGRDRALLGGDFYDTVQMADGTVHGVIGDVSGHGADEASLGVRLRMAWRTLVLAGHTGSPLLRTLDAVLCHERWSEEIFTTLCMFALAPDRRAVRVWRAGHPRPVLFTPGGVAPLPDEPCGPALGLLPGLNWPAGDVHLGDDWALMLYTDGLIEGYSGEDDGERLDLDGLLVLARAAHARRERGRALLDGLIGEAERRNGDVLSDDLALLLLTRGELS</sequence>
<accession>A0A2P4ULM1</accession>
<comment type="caution">
    <text evidence="4">The sequence shown here is derived from an EMBL/GenBank/DDBJ whole genome shotgun (WGS) entry which is preliminary data.</text>
</comment>
<dbReference type="InterPro" id="IPR001932">
    <property type="entry name" value="PPM-type_phosphatase-like_dom"/>
</dbReference>
<dbReference type="Pfam" id="PF00072">
    <property type="entry name" value="Response_reg"/>
    <property type="match status" value="1"/>
</dbReference>
<keyword evidence="5" id="KW-1185">Reference proteome</keyword>
<evidence type="ECO:0000256" key="1">
    <source>
        <dbReference type="ARBA" id="ARBA00022801"/>
    </source>
</evidence>
<dbReference type="Gene3D" id="3.60.40.10">
    <property type="entry name" value="PPM-type phosphatase domain"/>
    <property type="match status" value="1"/>
</dbReference>
<name>A0A2P4ULM1_9ACTN</name>
<dbReference type="InterPro" id="IPR001789">
    <property type="entry name" value="Sig_transdc_resp-reg_receiver"/>
</dbReference>
<dbReference type="AlphaFoldDB" id="A0A2P4ULM1"/>
<dbReference type="GO" id="GO:0000160">
    <property type="term" value="P:phosphorelay signal transduction system"/>
    <property type="evidence" value="ECO:0007669"/>
    <property type="project" value="InterPro"/>
</dbReference>
<keyword evidence="1" id="KW-0378">Hydrolase</keyword>
<dbReference type="InterPro" id="IPR052016">
    <property type="entry name" value="Bact_Sigma-Reg"/>
</dbReference>
<evidence type="ECO:0000313" key="5">
    <source>
        <dbReference type="Proteomes" id="UP000242367"/>
    </source>
</evidence>
<dbReference type="GO" id="GO:0016791">
    <property type="term" value="F:phosphatase activity"/>
    <property type="evidence" value="ECO:0007669"/>
    <property type="project" value="TreeGrafter"/>
</dbReference>
<keyword evidence="2" id="KW-0597">Phosphoprotein</keyword>
<dbReference type="Pfam" id="PF07228">
    <property type="entry name" value="SpoIIE"/>
    <property type="match status" value="1"/>
</dbReference>
<evidence type="ECO:0000313" key="4">
    <source>
        <dbReference type="EMBL" id="POM25937.1"/>
    </source>
</evidence>
<evidence type="ECO:0000256" key="2">
    <source>
        <dbReference type="PROSITE-ProRule" id="PRU00169"/>
    </source>
</evidence>
<reference evidence="4 5" key="1">
    <citation type="journal article" date="2017" name="Chemistry">
        <title>Isolation, Biosynthesis and Chemical Modifications of Rubterolones A-F: Rare Tropolone Alkaloids from Actinomadura sp. 5-2.</title>
        <authorList>
            <person name="Guo H."/>
            <person name="Benndorf R."/>
            <person name="Leichnitz D."/>
            <person name="Klassen J.L."/>
            <person name="Vollmers J."/>
            <person name="Gorls H."/>
            <person name="Steinacker M."/>
            <person name="Weigel C."/>
            <person name="Dahse H.M."/>
            <person name="Kaster A.K."/>
            <person name="de Beer Z.W."/>
            <person name="Poulsen M."/>
            <person name="Beemelmanns C."/>
        </authorList>
    </citation>
    <scope>NUCLEOTIDE SEQUENCE [LARGE SCALE GENOMIC DNA]</scope>
    <source>
        <strain evidence="4 5">5-2</strain>
    </source>
</reference>
<evidence type="ECO:0000259" key="3">
    <source>
        <dbReference type="PROSITE" id="PS50110"/>
    </source>
</evidence>
<dbReference type="SUPFAM" id="SSF52172">
    <property type="entry name" value="CheY-like"/>
    <property type="match status" value="1"/>
</dbReference>
<feature type="modified residue" description="4-aspartylphosphate" evidence="2">
    <location>
        <position position="69"/>
    </location>
</feature>
<dbReference type="InterPro" id="IPR036457">
    <property type="entry name" value="PPM-type-like_dom_sf"/>
</dbReference>
<dbReference type="Gene3D" id="3.40.50.2300">
    <property type="match status" value="1"/>
</dbReference>
<proteinExistence type="predicted"/>
<dbReference type="RefSeq" id="WP_103560980.1">
    <property type="nucleotide sequence ID" value="NZ_MTBP01000001.1"/>
</dbReference>
<protein>
    <submittedName>
        <fullName evidence="4">Chemotaxis protein CheY</fullName>
    </submittedName>
</protein>
<dbReference type="SMART" id="SM00331">
    <property type="entry name" value="PP2C_SIG"/>
    <property type="match status" value="1"/>
</dbReference>
<dbReference type="PANTHER" id="PTHR43156:SF2">
    <property type="entry name" value="STAGE II SPORULATION PROTEIN E"/>
    <property type="match status" value="1"/>
</dbReference>
<dbReference type="SMART" id="SM00448">
    <property type="entry name" value="REC"/>
    <property type="match status" value="1"/>
</dbReference>
<organism evidence="4 5">
    <name type="scientific">Actinomadura rubteroloni</name>
    <dbReference type="NCBI Taxonomy" id="1926885"/>
    <lineage>
        <taxon>Bacteria</taxon>
        <taxon>Bacillati</taxon>
        <taxon>Actinomycetota</taxon>
        <taxon>Actinomycetes</taxon>
        <taxon>Streptosporangiales</taxon>
        <taxon>Thermomonosporaceae</taxon>
        <taxon>Actinomadura</taxon>
    </lineage>
</organism>
<feature type="domain" description="Response regulatory" evidence="3">
    <location>
        <begin position="19"/>
        <end position="134"/>
    </location>
</feature>
<dbReference type="Proteomes" id="UP000242367">
    <property type="component" value="Unassembled WGS sequence"/>
</dbReference>